<name>A0A0D8HH13_9ACTN</name>
<comment type="caution">
    <text evidence="1">The sequence shown here is derived from an EMBL/GenBank/DDBJ whole genome shotgun (WGS) entry which is preliminary data.</text>
</comment>
<dbReference type="EMBL" id="JXYS01000066">
    <property type="protein sequence ID" value="KJF17067.1"/>
    <property type="molecule type" value="Genomic_DNA"/>
</dbReference>
<evidence type="ECO:0000313" key="1">
    <source>
        <dbReference type="EMBL" id="KJF17067.1"/>
    </source>
</evidence>
<proteinExistence type="predicted"/>
<dbReference type="AlphaFoldDB" id="A0A0D8HH13"/>
<evidence type="ECO:0000313" key="2">
    <source>
        <dbReference type="Proteomes" id="UP000032360"/>
    </source>
</evidence>
<accession>A0A0D8HH13</accession>
<sequence>MAYPNHLNSLILSEKYFRRETHKGRGGFIQDSAYVGKGKKLITEIELFKVRLLICIYLTTINSKSKAPI</sequence>
<organism evidence="1 2">
    <name type="scientific">Acidithrix ferrooxidans</name>
    <dbReference type="NCBI Taxonomy" id="1280514"/>
    <lineage>
        <taxon>Bacteria</taxon>
        <taxon>Bacillati</taxon>
        <taxon>Actinomycetota</taxon>
        <taxon>Acidimicrobiia</taxon>
        <taxon>Acidimicrobiales</taxon>
        <taxon>Acidimicrobiaceae</taxon>
        <taxon>Acidithrix</taxon>
    </lineage>
</organism>
<dbReference type="Proteomes" id="UP000032360">
    <property type="component" value="Unassembled WGS sequence"/>
</dbReference>
<gene>
    <name evidence="1" type="ORF">AXFE_20630</name>
</gene>
<keyword evidence="2" id="KW-1185">Reference proteome</keyword>
<protein>
    <submittedName>
        <fullName evidence="1">Uncharacterized protein</fullName>
    </submittedName>
</protein>
<reference evidence="1 2" key="1">
    <citation type="submission" date="2015-01" db="EMBL/GenBank/DDBJ databases">
        <title>Draft genome of the acidophilic iron oxidizer Acidithrix ferrooxidans strain Py-F3.</title>
        <authorList>
            <person name="Poehlein A."/>
            <person name="Eisen S."/>
            <person name="Schloemann M."/>
            <person name="Johnson B.D."/>
            <person name="Daniel R."/>
            <person name="Muehling M."/>
        </authorList>
    </citation>
    <scope>NUCLEOTIDE SEQUENCE [LARGE SCALE GENOMIC DNA]</scope>
    <source>
        <strain evidence="1 2">Py-F3</strain>
    </source>
</reference>